<sequence length="115" mass="12746">MNLHDSKDLLKMPDFKGLPNLERLDLEGCTGLSQLDPSIAILTKLKFLNLRNCTSLISIPNILFDQSSIETLNLAGCSKLVEYLKFDPLRSSLEEAGNEVVITQHSGDERAMLNA</sequence>
<dbReference type="GO" id="GO:0006952">
    <property type="term" value="P:defense response"/>
    <property type="evidence" value="ECO:0007669"/>
    <property type="project" value="InterPro"/>
</dbReference>
<dbReference type="OrthoDB" id="1433542at2759"/>
<keyword evidence="2" id="KW-1185">Reference proteome</keyword>
<dbReference type="SUPFAM" id="SSF52058">
    <property type="entry name" value="L domain-like"/>
    <property type="match status" value="1"/>
</dbReference>
<reference evidence="1" key="1">
    <citation type="submission" date="2020-09" db="EMBL/GenBank/DDBJ databases">
        <title>Genome-Enabled Discovery of Anthraquinone Biosynthesis in Senna tora.</title>
        <authorList>
            <person name="Kang S.-H."/>
            <person name="Pandey R.P."/>
            <person name="Lee C.-M."/>
            <person name="Sim J.-S."/>
            <person name="Jeong J.-T."/>
            <person name="Choi B.-S."/>
            <person name="Jung M."/>
            <person name="Ginzburg D."/>
            <person name="Zhao K."/>
            <person name="Won S.Y."/>
            <person name="Oh T.-J."/>
            <person name="Yu Y."/>
            <person name="Kim N.-H."/>
            <person name="Lee O.R."/>
            <person name="Lee T.-H."/>
            <person name="Bashyal P."/>
            <person name="Kim T.-S."/>
            <person name="Lee W.-H."/>
            <person name="Kawkins C."/>
            <person name="Kim C.-K."/>
            <person name="Kim J.S."/>
            <person name="Ahn B.O."/>
            <person name="Rhee S.Y."/>
            <person name="Sohng J.K."/>
        </authorList>
    </citation>
    <scope>NUCLEOTIDE SEQUENCE</scope>
    <source>
        <tissue evidence="1">Leaf</tissue>
    </source>
</reference>
<dbReference type="InterPro" id="IPR044974">
    <property type="entry name" value="Disease_R_plants"/>
</dbReference>
<dbReference type="Gene3D" id="3.80.10.10">
    <property type="entry name" value="Ribonuclease Inhibitor"/>
    <property type="match status" value="1"/>
</dbReference>
<name>A0A834TL85_9FABA</name>
<gene>
    <name evidence="1" type="ORF">G2W53_021025</name>
</gene>
<organism evidence="1 2">
    <name type="scientific">Senna tora</name>
    <dbReference type="NCBI Taxonomy" id="362788"/>
    <lineage>
        <taxon>Eukaryota</taxon>
        <taxon>Viridiplantae</taxon>
        <taxon>Streptophyta</taxon>
        <taxon>Embryophyta</taxon>
        <taxon>Tracheophyta</taxon>
        <taxon>Spermatophyta</taxon>
        <taxon>Magnoliopsida</taxon>
        <taxon>eudicotyledons</taxon>
        <taxon>Gunneridae</taxon>
        <taxon>Pentapetalae</taxon>
        <taxon>rosids</taxon>
        <taxon>fabids</taxon>
        <taxon>Fabales</taxon>
        <taxon>Fabaceae</taxon>
        <taxon>Caesalpinioideae</taxon>
        <taxon>Cassia clade</taxon>
        <taxon>Senna</taxon>
    </lineage>
</organism>
<evidence type="ECO:0000313" key="2">
    <source>
        <dbReference type="Proteomes" id="UP000634136"/>
    </source>
</evidence>
<comment type="caution">
    <text evidence="1">The sequence shown here is derived from an EMBL/GenBank/DDBJ whole genome shotgun (WGS) entry which is preliminary data.</text>
</comment>
<dbReference type="AlphaFoldDB" id="A0A834TL85"/>
<dbReference type="EMBL" id="JAAIUW010000007">
    <property type="protein sequence ID" value="KAF7822881.1"/>
    <property type="molecule type" value="Genomic_DNA"/>
</dbReference>
<dbReference type="PANTHER" id="PTHR11017">
    <property type="entry name" value="LEUCINE-RICH REPEAT-CONTAINING PROTEIN"/>
    <property type="match status" value="1"/>
</dbReference>
<dbReference type="InterPro" id="IPR032675">
    <property type="entry name" value="LRR_dom_sf"/>
</dbReference>
<dbReference type="Proteomes" id="UP000634136">
    <property type="component" value="Unassembled WGS sequence"/>
</dbReference>
<dbReference type="PANTHER" id="PTHR11017:SF290">
    <property type="entry name" value="ADP-RIBOSYL CYCLASE_CYCLIC ADP-RIBOSE HYDROLASE"/>
    <property type="match status" value="1"/>
</dbReference>
<accession>A0A834TL85</accession>
<proteinExistence type="predicted"/>
<evidence type="ECO:0000313" key="1">
    <source>
        <dbReference type="EMBL" id="KAF7822881.1"/>
    </source>
</evidence>
<protein>
    <submittedName>
        <fullName evidence="1">TMV resistance protein N</fullName>
    </submittedName>
</protein>